<keyword evidence="3" id="KW-0255">Endonuclease</keyword>
<keyword evidence="3" id="KW-0378">Hydrolase</keyword>
<organism evidence="5 6">
    <name type="scientific">Meristemomyces frigidus</name>
    <dbReference type="NCBI Taxonomy" id="1508187"/>
    <lineage>
        <taxon>Eukaryota</taxon>
        <taxon>Fungi</taxon>
        <taxon>Dikarya</taxon>
        <taxon>Ascomycota</taxon>
        <taxon>Pezizomycotina</taxon>
        <taxon>Dothideomycetes</taxon>
        <taxon>Dothideomycetidae</taxon>
        <taxon>Mycosphaerellales</taxon>
        <taxon>Teratosphaeriaceae</taxon>
        <taxon>Meristemomyces</taxon>
    </lineage>
</organism>
<dbReference type="PROSITE" id="PS00531">
    <property type="entry name" value="RNASE_T2_2"/>
    <property type="match status" value="1"/>
</dbReference>
<dbReference type="Pfam" id="PF00445">
    <property type="entry name" value="Ribonuclease_T2"/>
    <property type="match status" value="1"/>
</dbReference>
<dbReference type="SUPFAM" id="SSF55895">
    <property type="entry name" value="Ribonuclease Rh-like"/>
    <property type="match status" value="1"/>
</dbReference>
<dbReference type="InterPro" id="IPR001568">
    <property type="entry name" value="RNase_T2-like"/>
</dbReference>
<dbReference type="EC" id="4.6.1.19" evidence="2"/>
<evidence type="ECO:0000256" key="1">
    <source>
        <dbReference type="ARBA" id="ARBA00007469"/>
    </source>
</evidence>
<evidence type="ECO:0000313" key="6">
    <source>
        <dbReference type="Proteomes" id="UP001310890"/>
    </source>
</evidence>
<keyword evidence="3" id="KW-0540">Nuclease</keyword>
<dbReference type="GO" id="GO:0033897">
    <property type="term" value="F:ribonuclease T2 activity"/>
    <property type="evidence" value="ECO:0007669"/>
    <property type="project" value="UniProtKB-EC"/>
</dbReference>
<accession>A0AAN7YG97</accession>
<sequence>MNQYWTSNSGSAESFWEHEWGKHGTCMSIFDTQGCPSYQPTEEVPNSSRRPLTPSRIFRATTGWLRLASSQAQLQRTHFAQFENALAAQHGAQVYIGCSGGQIDELWYYYYVQGSMQTGMFEPTDLVGSQGCPATGIYYYPKGYVAA</sequence>
<dbReference type="Proteomes" id="UP001310890">
    <property type="component" value="Unassembled WGS sequence"/>
</dbReference>
<evidence type="ECO:0000313" key="5">
    <source>
        <dbReference type="EMBL" id="KAK5107306.1"/>
    </source>
</evidence>
<dbReference type="InterPro" id="IPR036430">
    <property type="entry name" value="RNase_T2-like_sf"/>
</dbReference>
<dbReference type="EMBL" id="JAVRRL010000128">
    <property type="protein sequence ID" value="KAK5107306.1"/>
    <property type="molecule type" value="Genomic_DNA"/>
</dbReference>
<comment type="similarity">
    <text evidence="1 4">Belongs to the RNase T2 family.</text>
</comment>
<dbReference type="Gene3D" id="3.90.730.10">
    <property type="entry name" value="Ribonuclease T2-like"/>
    <property type="match status" value="1"/>
</dbReference>
<evidence type="ECO:0000256" key="4">
    <source>
        <dbReference type="RuleBase" id="RU004328"/>
    </source>
</evidence>
<proteinExistence type="inferred from homology"/>
<name>A0AAN7YG97_9PEZI</name>
<reference evidence="5" key="1">
    <citation type="submission" date="2023-08" db="EMBL/GenBank/DDBJ databases">
        <title>Black Yeasts Isolated from many extreme environments.</title>
        <authorList>
            <person name="Coleine C."/>
            <person name="Stajich J.E."/>
            <person name="Selbmann L."/>
        </authorList>
    </citation>
    <scope>NUCLEOTIDE SEQUENCE</scope>
    <source>
        <strain evidence="5">CCFEE 5401</strain>
    </source>
</reference>
<dbReference type="InterPro" id="IPR033130">
    <property type="entry name" value="RNase_T2_His_AS_2"/>
</dbReference>
<dbReference type="GO" id="GO:0003723">
    <property type="term" value="F:RNA binding"/>
    <property type="evidence" value="ECO:0007669"/>
    <property type="project" value="InterPro"/>
</dbReference>
<gene>
    <name evidence="5" type="ORF">LTR62_001399</name>
</gene>
<dbReference type="AlphaFoldDB" id="A0AAN7YG97"/>
<comment type="caution">
    <text evidence="5">The sequence shown here is derived from an EMBL/GenBank/DDBJ whole genome shotgun (WGS) entry which is preliminary data.</text>
</comment>
<evidence type="ECO:0000256" key="3">
    <source>
        <dbReference type="ARBA" id="ARBA00022759"/>
    </source>
</evidence>
<evidence type="ECO:0000256" key="2">
    <source>
        <dbReference type="ARBA" id="ARBA00012571"/>
    </source>
</evidence>
<protein>
    <recommendedName>
        <fullName evidence="2">ribonuclease T2</fullName>
        <ecNumber evidence="2">4.6.1.19</ecNumber>
    </recommendedName>
</protein>